<organism evidence="2 3">
    <name type="scientific">Mesorhizobium kowhaii</name>
    <dbReference type="NCBI Taxonomy" id="1300272"/>
    <lineage>
        <taxon>Bacteria</taxon>
        <taxon>Pseudomonadati</taxon>
        <taxon>Pseudomonadota</taxon>
        <taxon>Alphaproteobacteria</taxon>
        <taxon>Hyphomicrobiales</taxon>
        <taxon>Phyllobacteriaceae</taxon>
        <taxon>Mesorhizobium</taxon>
    </lineage>
</organism>
<dbReference type="CDD" id="cd01297">
    <property type="entry name" value="D-aminoacylase"/>
    <property type="match status" value="1"/>
</dbReference>
<feature type="domain" description="Amidohydrolase 3" evidence="1">
    <location>
        <begin position="45"/>
        <end position="242"/>
    </location>
</feature>
<reference evidence="3" key="1">
    <citation type="submission" date="2017-03" db="EMBL/GenBank/DDBJ databases">
        <authorList>
            <person name="Safronova V.I."/>
            <person name="Sazanova A.L."/>
            <person name="Chirak E.R."/>
        </authorList>
    </citation>
    <scope>NUCLEOTIDE SEQUENCE [LARGE SCALE GENOMIC DNA]</scope>
    <source>
        <strain evidence="3">Ach-343</strain>
    </source>
</reference>
<dbReference type="SUPFAM" id="SSF51338">
    <property type="entry name" value="Composite domain of metallo-dependent hydrolases"/>
    <property type="match status" value="1"/>
</dbReference>
<dbReference type="Pfam" id="PF07969">
    <property type="entry name" value="Amidohydro_3"/>
    <property type="match status" value="2"/>
</dbReference>
<dbReference type="InterPro" id="IPR050378">
    <property type="entry name" value="Metallo-dep_Hydrolases_sf"/>
</dbReference>
<dbReference type="Gene3D" id="3.30.1490.130">
    <property type="entry name" value="D-aminoacylase. Domain 3"/>
    <property type="match status" value="1"/>
</dbReference>
<evidence type="ECO:0000313" key="2">
    <source>
        <dbReference type="EMBL" id="PZV39382.1"/>
    </source>
</evidence>
<dbReference type="Gene3D" id="3.20.20.140">
    <property type="entry name" value="Metal-dependent hydrolases"/>
    <property type="match status" value="1"/>
</dbReference>
<dbReference type="PANTHER" id="PTHR11647:SF1">
    <property type="entry name" value="COLLAPSIN RESPONSE MEDIATOR PROTEIN"/>
    <property type="match status" value="1"/>
</dbReference>
<dbReference type="Proteomes" id="UP000248616">
    <property type="component" value="Unassembled WGS sequence"/>
</dbReference>
<sequence length="497" mass="53126">MLYDLVIRHATLISGDGSRRFEADLAVAGDRIAAIGALGDARGTQEIDAAGKIVAPGFIDVHTHDDGALLAPHGMDPKISQGVTTVIAGNCGISLAPLLLDSAPPPPFTLVGGQENFRFDRFADYVAELRQHGIATNAALLVGHTTLRQRVMPVTDRAANEAETARMQQAVAQAMAEGAFGLSTGLDYPPAVKSSTAEVKALAATAASLGGPYVTHTRNYFETMDEAIEEAIDIAGHAGGKLFISHHQCTGRANFGKSGPSLKRIDRARKTMDIGMDVYPYAASSTVFRLERCDTGLKVLITWSTPHPEMANREIADIAREWNCSEREAGRRLLPAGAVYFQLDENDVRTILAHPRSMVGSDGLPHDIHPHPRLWGTFPRVLGHYARDVGLFSLEEAVHRMTGLPASEFGIQQRGTLAVGNFADLTIFDPETVIDTATFEAPRQPAAGIEHVFVNGISVWRDGKATGALPGAVLRPSPSTATVKADRCGCGAHHKAS</sequence>
<dbReference type="GO" id="GO:0016812">
    <property type="term" value="F:hydrolase activity, acting on carbon-nitrogen (but not peptide) bonds, in cyclic amides"/>
    <property type="evidence" value="ECO:0007669"/>
    <property type="project" value="TreeGrafter"/>
</dbReference>
<dbReference type="RefSeq" id="WP_111543751.1">
    <property type="nucleotide sequence ID" value="NZ_MZXV01000013.1"/>
</dbReference>
<name>A0A2W7C892_9HYPH</name>
<proteinExistence type="predicted"/>
<dbReference type="OrthoDB" id="9815027at2"/>
<evidence type="ECO:0000259" key="1">
    <source>
        <dbReference type="Pfam" id="PF07969"/>
    </source>
</evidence>
<dbReference type="InterPro" id="IPR032466">
    <property type="entry name" value="Metal_Hydrolase"/>
</dbReference>
<dbReference type="Gene3D" id="2.30.40.10">
    <property type="entry name" value="Urease, subunit C, domain 1"/>
    <property type="match status" value="1"/>
</dbReference>
<comment type="caution">
    <text evidence="2">The sequence shown here is derived from an EMBL/GenBank/DDBJ whole genome shotgun (WGS) entry which is preliminary data.</text>
</comment>
<dbReference type="InterPro" id="IPR013108">
    <property type="entry name" value="Amidohydro_3"/>
</dbReference>
<keyword evidence="3" id="KW-1185">Reference proteome</keyword>
<dbReference type="EMBL" id="MZXV01000013">
    <property type="protein sequence ID" value="PZV39382.1"/>
    <property type="molecule type" value="Genomic_DNA"/>
</dbReference>
<dbReference type="GO" id="GO:0016811">
    <property type="term" value="F:hydrolase activity, acting on carbon-nitrogen (but not peptide) bonds, in linear amides"/>
    <property type="evidence" value="ECO:0007669"/>
    <property type="project" value="InterPro"/>
</dbReference>
<dbReference type="InterPro" id="IPR023100">
    <property type="entry name" value="D-aminoacylase_insert_dom_sf"/>
</dbReference>
<evidence type="ECO:0000313" key="3">
    <source>
        <dbReference type="Proteomes" id="UP000248616"/>
    </source>
</evidence>
<dbReference type="GO" id="GO:0005829">
    <property type="term" value="C:cytosol"/>
    <property type="evidence" value="ECO:0007669"/>
    <property type="project" value="TreeGrafter"/>
</dbReference>
<gene>
    <name evidence="2" type="ORF">B5V02_05220</name>
</gene>
<accession>A0A2W7C892</accession>
<protein>
    <submittedName>
        <fullName evidence="2">D-aminoacylase</fullName>
    </submittedName>
</protein>
<feature type="domain" description="Amidohydrolase 3" evidence="1">
    <location>
        <begin position="346"/>
        <end position="457"/>
    </location>
</feature>
<dbReference type="AlphaFoldDB" id="A0A2W7C892"/>
<dbReference type="SUPFAM" id="SSF51556">
    <property type="entry name" value="Metallo-dependent hydrolases"/>
    <property type="match status" value="1"/>
</dbReference>
<dbReference type="InterPro" id="IPR011059">
    <property type="entry name" value="Metal-dep_hydrolase_composite"/>
</dbReference>
<dbReference type="PANTHER" id="PTHR11647">
    <property type="entry name" value="HYDRANTOINASE/DIHYDROPYRIMIDINASE FAMILY MEMBER"/>
    <property type="match status" value="1"/>
</dbReference>